<gene>
    <name evidence="3" type="ORF">GRS66_009857</name>
</gene>
<reference evidence="3 4" key="1">
    <citation type="journal article" date="2019" name="BMC Genomics">
        <title>Chromosome level assembly and comparative genome analysis confirm lager-brewing yeasts originated from a single hybridization.</title>
        <authorList>
            <person name="Salazar A.N."/>
            <person name="Gorter de Vries A.R."/>
            <person name="van den Broek M."/>
            <person name="Brouwers N."/>
            <person name="de la Torre Cortes P."/>
            <person name="Kuijpers N.G.A."/>
            <person name="Daran J.G."/>
            <person name="Abeel T."/>
        </authorList>
    </citation>
    <scope>NUCLEOTIDE SEQUENCE [LARGE SCALE GENOMIC DNA]</scope>
    <source>
        <strain evidence="3 4">CBS 1483</strain>
    </source>
</reference>
<name>A0A6C1ED62_SACPS</name>
<keyword evidence="2" id="KW-0812">Transmembrane</keyword>
<keyword evidence="2" id="KW-0472">Membrane</keyword>
<feature type="region of interest" description="Disordered" evidence="1">
    <location>
        <begin position="176"/>
        <end position="201"/>
    </location>
</feature>
<dbReference type="EMBL" id="CP049010">
    <property type="protein sequence ID" value="QID87192.1"/>
    <property type="molecule type" value="Genomic_DNA"/>
</dbReference>
<feature type="transmembrane region" description="Helical" evidence="2">
    <location>
        <begin position="84"/>
        <end position="105"/>
    </location>
</feature>
<proteinExistence type="predicted"/>
<dbReference type="Pfam" id="PF00674">
    <property type="entry name" value="DUP"/>
    <property type="match status" value="1"/>
</dbReference>
<keyword evidence="2" id="KW-1133">Transmembrane helix</keyword>
<evidence type="ECO:0000313" key="4">
    <source>
        <dbReference type="Proteomes" id="UP000501346"/>
    </source>
</evidence>
<dbReference type="Proteomes" id="UP000501346">
    <property type="component" value="Chromosome SeXIII-ScXIII"/>
</dbReference>
<accession>A0A6C1ED62</accession>
<organism evidence="3 4">
    <name type="scientific">Saccharomyces pastorianus</name>
    <name type="common">Lager yeast</name>
    <name type="synonym">Saccharomyces cerevisiae x Saccharomyces eubayanus</name>
    <dbReference type="NCBI Taxonomy" id="27292"/>
    <lineage>
        <taxon>Eukaryota</taxon>
        <taxon>Fungi</taxon>
        <taxon>Dikarya</taxon>
        <taxon>Ascomycota</taxon>
        <taxon>Saccharomycotina</taxon>
        <taxon>Saccharomycetes</taxon>
        <taxon>Saccharomycetales</taxon>
        <taxon>Saccharomycetaceae</taxon>
        <taxon>Saccharomyces</taxon>
    </lineage>
</organism>
<sequence length="236" mass="27220">MQSHLENNDADENIKLDKLNQSISDEPNASLVSGNITLPEDMFKSHFYYLLYEISHFKLGMFFVILLVISISSVLIFNVNDGNLIVFIFLFLFSIFGSIASLITFNESIKDENFKIKLLLEVITRKPPVEGIEWRTITHNMNQYICDKGYWPTPYYFYCEHGCYNSFRDLIKAKNPDAHSDPSTGDGADKQFITDARDAPNDGDPILEEYFIKAAEIQKQAVREYWKKQYPDADVP</sequence>
<dbReference type="InterPro" id="IPR001142">
    <property type="entry name" value="DUP/COS"/>
</dbReference>
<evidence type="ECO:0000313" key="3">
    <source>
        <dbReference type="EMBL" id="QID87192.1"/>
    </source>
</evidence>
<keyword evidence="4" id="KW-1185">Reference proteome</keyword>
<feature type="transmembrane region" description="Helical" evidence="2">
    <location>
        <begin position="59"/>
        <end position="78"/>
    </location>
</feature>
<dbReference type="AlphaFoldDB" id="A0A6C1ED62"/>
<evidence type="ECO:0000256" key="2">
    <source>
        <dbReference type="SAM" id="Phobius"/>
    </source>
</evidence>
<dbReference type="OrthoDB" id="4048315at2759"/>
<evidence type="ECO:0000256" key="1">
    <source>
        <dbReference type="SAM" id="MobiDB-lite"/>
    </source>
</evidence>
<protein>
    <submittedName>
        <fullName evidence="3">Uncharacterized protein</fullName>
    </submittedName>
</protein>